<reference evidence="1 2" key="2">
    <citation type="journal article" date="2017" name="Genome Biol.">
        <title>New reference genome sequences of hot pepper reveal the massive evolution of plant disease-resistance genes by retroduplication.</title>
        <authorList>
            <person name="Kim S."/>
            <person name="Park J."/>
            <person name="Yeom S.I."/>
            <person name="Kim Y.M."/>
            <person name="Seo E."/>
            <person name="Kim K.T."/>
            <person name="Kim M.S."/>
            <person name="Lee J.M."/>
            <person name="Cheong K."/>
            <person name="Shin H.S."/>
            <person name="Kim S.B."/>
            <person name="Han K."/>
            <person name="Lee J."/>
            <person name="Park M."/>
            <person name="Lee H.A."/>
            <person name="Lee H.Y."/>
            <person name="Lee Y."/>
            <person name="Oh S."/>
            <person name="Lee J.H."/>
            <person name="Choi E."/>
            <person name="Choi E."/>
            <person name="Lee S.E."/>
            <person name="Jeon J."/>
            <person name="Kim H."/>
            <person name="Choi G."/>
            <person name="Song H."/>
            <person name="Lee J."/>
            <person name="Lee S.C."/>
            <person name="Kwon J.K."/>
            <person name="Lee H.Y."/>
            <person name="Koo N."/>
            <person name="Hong Y."/>
            <person name="Kim R.W."/>
            <person name="Kang W.H."/>
            <person name="Huh J.H."/>
            <person name="Kang B.C."/>
            <person name="Yang T.J."/>
            <person name="Lee Y.H."/>
            <person name="Bennetzen J.L."/>
            <person name="Choi D."/>
        </authorList>
    </citation>
    <scope>NUCLEOTIDE SEQUENCE [LARGE SCALE GENOMIC DNA]</scope>
    <source>
        <strain evidence="2">cv. CM334</strain>
    </source>
</reference>
<evidence type="ECO:0000313" key="2">
    <source>
        <dbReference type="Proteomes" id="UP000222542"/>
    </source>
</evidence>
<dbReference type="Gene3D" id="1.20.5.4130">
    <property type="match status" value="1"/>
</dbReference>
<dbReference type="EMBL" id="AYRZ02000005">
    <property type="protein sequence ID" value="PHT81201.1"/>
    <property type="molecule type" value="Genomic_DNA"/>
</dbReference>
<name>A0A2G2ZH07_CAPAN</name>
<sequence length="303" mass="33808">MANLPYSSAVGSLMYAMVCTRPDITHVVGIVSRFLKNPRKNTGKQSSGYSGGESELPTTSLDGQLTVRPVAVLRRQMVQVGNVAKVMVLIQWSNLALEDTSWEEVSRFYSIQGIAVVSLVKLHFRYVCSVVISRFVLLHIDLMAAYSAVISLLRTLYQRNTPEFSHGHTAEMLDSLCATAEYFQEVLEKATIKNRVDPEKMKSLEENIRVVASYAEDVVELKISQIIKGVSWTFGILQHQDLLPVVEKMDKTKKVMETLSHDTDADQILELLGDSLIGVSSTSYPTRSEFDDDIVQGLDDDLN</sequence>
<accession>A0A2G2ZH07</accession>
<comment type="caution">
    <text evidence="1">The sequence shown here is derived from an EMBL/GenBank/DDBJ whole genome shotgun (WGS) entry which is preliminary data.</text>
</comment>
<proteinExistence type="predicted"/>
<evidence type="ECO:0000313" key="1">
    <source>
        <dbReference type="EMBL" id="PHT81201.1"/>
    </source>
</evidence>
<organism evidence="1 2">
    <name type="scientific">Capsicum annuum</name>
    <name type="common">Capsicum pepper</name>
    <dbReference type="NCBI Taxonomy" id="4072"/>
    <lineage>
        <taxon>Eukaryota</taxon>
        <taxon>Viridiplantae</taxon>
        <taxon>Streptophyta</taxon>
        <taxon>Embryophyta</taxon>
        <taxon>Tracheophyta</taxon>
        <taxon>Spermatophyta</taxon>
        <taxon>Magnoliopsida</taxon>
        <taxon>eudicotyledons</taxon>
        <taxon>Gunneridae</taxon>
        <taxon>Pentapetalae</taxon>
        <taxon>asterids</taxon>
        <taxon>lamiids</taxon>
        <taxon>Solanales</taxon>
        <taxon>Solanaceae</taxon>
        <taxon>Solanoideae</taxon>
        <taxon>Capsiceae</taxon>
        <taxon>Capsicum</taxon>
    </lineage>
</organism>
<dbReference type="Gramene" id="PHT81201">
    <property type="protein sequence ID" value="PHT81201"/>
    <property type="gene ID" value="T459_14216"/>
</dbReference>
<dbReference type="Proteomes" id="UP000222542">
    <property type="component" value="Unassembled WGS sequence"/>
</dbReference>
<gene>
    <name evidence="1" type="ORF">T459_14216</name>
</gene>
<keyword evidence="2" id="KW-1185">Reference proteome</keyword>
<protein>
    <submittedName>
        <fullName evidence="1">Uncharacterized protein</fullName>
    </submittedName>
</protein>
<dbReference type="AlphaFoldDB" id="A0A2G2ZH07"/>
<reference evidence="1 2" key="1">
    <citation type="journal article" date="2014" name="Nat. Genet.">
        <title>Genome sequence of the hot pepper provides insights into the evolution of pungency in Capsicum species.</title>
        <authorList>
            <person name="Kim S."/>
            <person name="Park M."/>
            <person name="Yeom S.I."/>
            <person name="Kim Y.M."/>
            <person name="Lee J.M."/>
            <person name="Lee H.A."/>
            <person name="Seo E."/>
            <person name="Choi J."/>
            <person name="Cheong K."/>
            <person name="Kim K.T."/>
            <person name="Jung K."/>
            <person name="Lee G.W."/>
            <person name="Oh S.K."/>
            <person name="Bae C."/>
            <person name="Kim S.B."/>
            <person name="Lee H.Y."/>
            <person name="Kim S.Y."/>
            <person name="Kim M.S."/>
            <person name="Kang B.C."/>
            <person name="Jo Y.D."/>
            <person name="Yang H.B."/>
            <person name="Jeong H.J."/>
            <person name="Kang W.H."/>
            <person name="Kwon J.K."/>
            <person name="Shin C."/>
            <person name="Lim J.Y."/>
            <person name="Park J.H."/>
            <person name="Huh J.H."/>
            <person name="Kim J.S."/>
            <person name="Kim B.D."/>
            <person name="Cohen O."/>
            <person name="Paran I."/>
            <person name="Suh M.C."/>
            <person name="Lee S.B."/>
            <person name="Kim Y.K."/>
            <person name="Shin Y."/>
            <person name="Noh S.J."/>
            <person name="Park J."/>
            <person name="Seo Y.S."/>
            <person name="Kwon S.Y."/>
            <person name="Kim H.A."/>
            <person name="Park J.M."/>
            <person name="Kim H.J."/>
            <person name="Choi S.B."/>
            <person name="Bosland P.W."/>
            <person name="Reeves G."/>
            <person name="Jo S.H."/>
            <person name="Lee B.W."/>
            <person name="Cho H.T."/>
            <person name="Choi H.S."/>
            <person name="Lee M.S."/>
            <person name="Yu Y."/>
            <person name="Do Choi Y."/>
            <person name="Park B.S."/>
            <person name="van Deynze A."/>
            <person name="Ashrafi H."/>
            <person name="Hill T."/>
            <person name="Kim W.T."/>
            <person name="Pai H.S."/>
            <person name="Ahn H.K."/>
            <person name="Yeam I."/>
            <person name="Giovannoni J.J."/>
            <person name="Rose J.K."/>
            <person name="Sorensen I."/>
            <person name="Lee S.J."/>
            <person name="Kim R.W."/>
            <person name="Choi I.Y."/>
            <person name="Choi B.S."/>
            <person name="Lim J.S."/>
            <person name="Lee Y.H."/>
            <person name="Choi D."/>
        </authorList>
    </citation>
    <scope>NUCLEOTIDE SEQUENCE [LARGE SCALE GENOMIC DNA]</scope>
    <source>
        <strain evidence="2">cv. CM334</strain>
    </source>
</reference>